<dbReference type="AlphaFoldDB" id="A0A8J1YBJ3"/>
<dbReference type="InterPro" id="IPR045108">
    <property type="entry name" value="TXNDC17-like"/>
</dbReference>
<dbReference type="Gene3D" id="3.40.30.10">
    <property type="entry name" value="Glutaredoxin"/>
    <property type="match status" value="1"/>
</dbReference>
<protein>
    <recommendedName>
        <fullName evidence="3">Thioredoxin domain-containing protein 17</fullName>
    </recommendedName>
</protein>
<dbReference type="CDD" id="cd02952">
    <property type="entry name" value="TRP14_like"/>
    <property type="match status" value="1"/>
</dbReference>
<evidence type="ECO:0000256" key="3">
    <source>
        <dbReference type="ARBA" id="ARBA00016949"/>
    </source>
</evidence>
<evidence type="ECO:0000256" key="1">
    <source>
        <dbReference type="ARBA" id="ARBA00004496"/>
    </source>
</evidence>
<dbReference type="PANTHER" id="PTHR12452">
    <property type="entry name" value="42-9-9 PROTEIN-RELATED"/>
    <property type="match status" value="1"/>
</dbReference>
<dbReference type="InterPro" id="IPR036249">
    <property type="entry name" value="Thioredoxin-like_sf"/>
</dbReference>
<dbReference type="GO" id="GO:0047134">
    <property type="term" value="F:protein-disulfide reductase [NAD(P)H] activity"/>
    <property type="evidence" value="ECO:0007669"/>
    <property type="project" value="InterPro"/>
</dbReference>
<keyword evidence="4" id="KW-0963">Cytoplasm</keyword>
<evidence type="ECO:0000313" key="7">
    <source>
        <dbReference type="EMBL" id="CAH1800379.1"/>
    </source>
</evidence>
<keyword evidence="5" id="KW-1015">Disulfide bond</keyword>
<dbReference type="FunFam" id="3.40.30.10:FF:000124">
    <property type="entry name" value="Thioredoxin domain-containing 17"/>
    <property type="match status" value="1"/>
</dbReference>
<reference evidence="7" key="1">
    <citation type="submission" date="2022-03" db="EMBL/GenBank/DDBJ databases">
        <authorList>
            <person name="Martin C."/>
        </authorList>
    </citation>
    <scope>NUCLEOTIDE SEQUENCE</scope>
</reference>
<accession>A0A8J1YBJ3</accession>
<name>A0A8J1YBJ3_OWEFU</name>
<comment type="subcellular location">
    <subcellularLocation>
        <location evidence="1">Cytoplasm</location>
    </subcellularLocation>
</comment>
<dbReference type="EMBL" id="CAIIXF020000012">
    <property type="protein sequence ID" value="CAH1800379.1"/>
    <property type="molecule type" value="Genomic_DNA"/>
</dbReference>
<dbReference type="OrthoDB" id="78947at2759"/>
<comment type="caution">
    <text evidence="7">The sequence shown here is derived from an EMBL/GenBank/DDBJ whole genome shotgun (WGS) entry which is preliminary data.</text>
</comment>
<proteinExistence type="inferred from homology"/>
<dbReference type="SUPFAM" id="SSF52833">
    <property type="entry name" value="Thioredoxin-like"/>
    <property type="match status" value="1"/>
</dbReference>
<gene>
    <name evidence="7" type="ORF">OFUS_LOCUS24271</name>
</gene>
<keyword evidence="6" id="KW-0676">Redox-active center</keyword>
<evidence type="ECO:0000256" key="4">
    <source>
        <dbReference type="ARBA" id="ARBA00022490"/>
    </source>
</evidence>
<evidence type="ECO:0000256" key="6">
    <source>
        <dbReference type="ARBA" id="ARBA00023284"/>
    </source>
</evidence>
<evidence type="ECO:0000256" key="5">
    <source>
        <dbReference type="ARBA" id="ARBA00023157"/>
    </source>
</evidence>
<keyword evidence="8" id="KW-1185">Reference proteome</keyword>
<sequence>MVTKLHVEGYDAFKETVPKIEEFDKSGKPVFVLFCGSPDKEGHNWCPDCVAAAPVVEKGLEGAPEDAVFVHVGVGERNTWKDPNCSFRTDPTLRLTSVPTLLKWGTPQKLGDSECSKQDLVDMLLQDD</sequence>
<dbReference type="InterPro" id="IPR010357">
    <property type="entry name" value="TXNDC17_dom"/>
</dbReference>
<evidence type="ECO:0000313" key="8">
    <source>
        <dbReference type="Proteomes" id="UP000749559"/>
    </source>
</evidence>
<comment type="similarity">
    <text evidence="2">Belongs to the thioredoxin family.</text>
</comment>
<dbReference type="Pfam" id="PF06110">
    <property type="entry name" value="TXD17-like_Trx"/>
    <property type="match status" value="1"/>
</dbReference>
<organism evidence="7 8">
    <name type="scientific">Owenia fusiformis</name>
    <name type="common">Polychaete worm</name>
    <dbReference type="NCBI Taxonomy" id="6347"/>
    <lineage>
        <taxon>Eukaryota</taxon>
        <taxon>Metazoa</taxon>
        <taxon>Spiralia</taxon>
        <taxon>Lophotrochozoa</taxon>
        <taxon>Annelida</taxon>
        <taxon>Polychaeta</taxon>
        <taxon>Sedentaria</taxon>
        <taxon>Canalipalpata</taxon>
        <taxon>Sabellida</taxon>
        <taxon>Oweniida</taxon>
        <taxon>Oweniidae</taxon>
        <taxon>Owenia</taxon>
    </lineage>
</organism>
<evidence type="ECO:0000256" key="2">
    <source>
        <dbReference type="ARBA" id="ARBA00008987"/>
    </source>
</evidence>
<dbReference type="GO" id="GO:0005829">
    <property type="term" value="C:cytosol"/>
    <property type="evidence" value="ECO:0007669"/>
    <property type="project" value="TreeGrafter"/>
</dbReference>
<dbReference type="Proteomes" id="UP000749559">
    <property type="component" value="Unassembled WGS sequence"/>
</dbReference>
<dbReference type="PANTHER" id="PTHR12452:SF0">
    <property type="entry name" value="THIOREDOXIN DOMAIN-CONTAINING PROTEIN 17"/>
    <property type="match status" value="1"/>
</dbReference>